<keyword evidence="1" id="KW-0732">Signal</keyword>
<comment type="caution">
    <text evidence="2">The sequence shown here is derived from an EMBL/GenBank/DDBJ whole genome shotgun (WGS) entry which is preliminary data.</text>
</comment>
<organism evidence="2 3">
    <name type="scientific">Ephemerocybe angulata</name>
    <dbReference type="NCBI Taxonomy" id="980116"/>
    <lineage>
        <taxon>Eukaryota</taxon>
        <taxon>Fungi</taxon>
        <taxon>Dikarya</taxon>
        <taxon>Basidiomycota</taxon>
        <taxon>Agaricomycotina</taxon>
        <taxon>Agaricomycetes</taxon>
        <taxon>Agaricomycetidae</taxon>
        <taxon>Agaricales</taxon>
        <taxon>Agaricineae</taxon>
        <taxon>Psathyrellaceae</taxon>
        <taxon>Ephemerocybe</taxon>
    </lineage>
</organism>
<name>A0A8H5EZS3_9AGAR</name>
<keyword evidence="3" id="KW-1185">Reference proteome</keyword>
<dbReference type="OrthoDB" id="3074793at2759"/>
<reference evidence="2 3" key="1">
    <citation type="journal article" date="2020" name="ISME J.">
        <title>Uncovering the hidden diversity of litter-decomposition mechanisms in mushroom-forming fungi.</title>
        <authorList>
            <person name="Floudas D."/>
            <person name="Bentzer J."/>
            <person name="Ahren D."/>
            <person name="Johansson T."/>
            <person name="Persson P."/>
            <person name="Tunlid A."/>
        </authorList>
    </citation>
    <scope>NUCLEOTIDE SEQUENCE [LARGE SCALE GENOMIC DNA]</scope>
    <source>
        <strain evidence="2 3">CBS 175.51</strain>
    </source>
</reference>
<gene>
    <name evidence="2" type="ORF">D9611_014896</name>
</gene>
<protein>
    <submittedName>
        <fullName evidence="2">Uncharacterized protein</fullName>
    </submittedName>
</protein>
<feature type="signal peptide" evidence="1">
    <location>
        <begin position="1"/>
        <end position="22"/>
    </location>
</feature>
<evidence type="ECO:0000313" key="3">
    <source>
        <dbReference type="Proteomes" id="UP000541558"/>
    </source>
</evidence>
<dbReference type="AlphaFoldDB" id="A0A8H5EZS3"/>
<sequence>MRLSSILVSIPLAISLTSSALASHETTHFNSARGYDIDDTITLARRDILAELTTRDLINELAGRLELERRYIWRCGKCKHQFDTSKGDPIVRTNFTEMIDSSDR</sequence>
<dbReference type="EMBL" id="JAACJK010000185">
    <property type="protein sequence ID" value="KAF5318222.1"/>
    <property type="molecule type" value="Genomic_DNA"/>
</dbReference>
<evidence type="ECO:0000256" key="1">
    <source>
        <dbReference type="SAM" id="SignalP"/>
    </source>
</evidence>
<feature type="chain" id="PRO_5034424118" evidence="1">
    <location>
        <begin position="23"/>
        <end position="104"/>
    </location>
</feature>
<proteinExistence type="predicted"/>
<accession>A0A8H5EZS3</accession>
<evidence type="ECO:0000313" key="2">
    <source>
        <dbReference type="EMBL" id="KAF5318222.1"/>
    </source>
</evidence>
<dbReference type="Proteomes" id="UP000541558">
    <property type="component" value="Unassembled WGS sequence"/>
</dbReference>